<evidence type="ECO:0000259" key="1">
    <source>
        <dbReference type="Pfam" id="PF21168"/>
    </source>
</evidence>
<dbReference type="Gene3D" id="3.30.1330.40">
    <property type="entry name" value="RutC-like"/>
    <property type="match status" value="1"/>
</dbReference>
<organism evidence="2">
    <name type="scientific">mine drainage metagenome</name>
    <dbReference type="NCBI Taxonomy" id="410659"/>
    <lineage>
        <taxon>unclassified sequences</taxon>
        <taxon>metagenomes</taxon>
        <taxon>ecological metagenomes</taxon>
    </lineage>
</organism>
<dbReference type="Pfam" id="PF21168">
    <property type="entry name" value="FkbO_Hyg5-like_N"/>
    <property type="match status" value="1"/>
</dbReference>
<dbReference type="InterPro" id="IPR049368">
    <property type="entry name" value="FkbO_Hyg5-like_N"/>
</dbReference>
<sequence length="356" mass="37780">MAGFCMLQLQFMPAAELAGQASLGPGGVLGAACFGAEPPASLAALDLSLACVRVAPLFAGATLPVAAVCEVWTTAAPLRRGEHGRLRYRCSEEVLFGVLSIPVADAAPDAAANMAPAMQRAAERAYAELFAAVEALGFPHLLRVWNHVPDINGRSVGLEHYRLFNIGRQDAFLAFDRQIAGASVPAASALGAQGGSALVVYCMAARRPAAALENPRQISAYDYPRDYGPRAPTFSRANLARIDGRSVLFISGTASIVGHQTQHAGDAAMQTRETLRNIEALLQQAARRGAAGLRLEHLHYKVYVRHAHDLPLVRAELERAAGGGARVLYLQADVCRADLLVEIEAVAFPAEPESPC</sequence>
<dbReference type="EMBL" id="MLJW01000511">
    <property type="protein sequence ID" value="OIQ85922.1"/>
    <property type="molecule type" value="Genomic_DNA"/>
</dbReference>
<dbReference type="CDD" id="cd06153">
    <property type="entry name" value="YjgF_YER057c_UK114_like_5"/>
    <property type="match status" value="1"/>
</dbReference>
<name>A0A1J5QRB9_9ZZZZ</name>
<reference evidence="2" key="1">
    <citation type="submission" date="2016-10" db="EMBL/GenBank/DDBJ databases">
        <title>Sequence of Gallionella enrichment culture.</title>
        <authorList>
            <person name="Poehlein A."/>
            <person name="Muehling M."/>
            <person name="Daniel R."/>
        </authorList>
    </citation>
    <scope>NUCLEOTIDE SEQUENCE</scope>
</reference>
<comment type="caution">
    <text evidence="2">The sequence shown here is derived from an EMBL/GenBank/DDBJ whole genome shotgun (WGS) entry which is preliminary data.</text>
</comment>
<dbReference type="AlphaFoldDB" id="A0A1J5QRB9"/>
<dbReference type="InterPro" id="IPR035959">
    <property type="entry name" value="RutC-like_sf"/>
</dbReference>
<proteinExistence type="predicted"/>
<dbReference type="SUPFAM" id="SSF55298">
    <property type="entry name" value="YjgF-like"/>
    <property type="match status" value="1"/>
</dbReference>
<feature type="domain" description="Chorismatase FkbO/Hyg5-like N-terminal" evidence="1">
    <location>
        <begin position="70"/>
        <end position="204"/>
    </location>
</feature>
<protein>
    <recommendedName>
        <fullName evidence="1">Chorismatase FkbO/Hyg5-like N-terminal domain-containing protein</fullName>
    </recommendedName>
</protein>
<evidence type="ECO:0000313" key="2">
    <source>
        <dbReference type="EMBL" id="OIQ85922.1"/>
    </source>
</evidence>
<gene>
    <name evidence="2" type="ORF">GALL_322270</name>
</gene>
<accession>A0A1J5QRB9</accession>